<keyword evidence="1" id="KW-0732">Signal</keyword>
<proteinExistence type="predicted"/>
<dbReference type="Pfam" id="PF14262">
    <property type="entry name" value="Cthe_2159"/>
    <property type="match status" value="1"/>
</dbReference>
<evidence type="ECO:0000313" key="2">
    <source>
        <dbReference type="EMBL" id="GED04820.1"/>
    </source>
</evidence>
<evidence type="ECO:0000313" key="3">
    <source>
        <dbReference type="Proteomes" id="UP000316612"/>
    </source>
</evidence>
<reference evidence="2 3" key="1">
    <citation type="submission" date="2019-06" db="EMBL/GenBank/DDBJ databases">
        <title>Whole genome shotgun sequence of Glutamicibacter uratoxydans NBRC 15515.</title>
        <authorList>
            <person name="Hosoyama A."/>
            <person name="Uohara A."/>
            <person name="Ohji S."/>
            <person name="Ichikawa N."/>
        </authorList>
    </citation>
    <scope>NUCLEOTIDE SEQUENCE [LARGE SCALE GENOMIC DNA]</scope>
    <source>
        <strain evidence="2 3">NBRC 15515</strain>
    </source>
</reference>
<organism evidence="2 3">
    <name type="scientific">Glutamicibacter uratoxydans</name>
    <name type="common">Arthrobacter uratoxydans</name>
    <dbReference type="NCBI Taxonomy" id="43667"/>
    <lineage>
        <taxon>Bacteria</taxon>
        <taxon>Bacillati</taxon>
        <taxon>Actinomycetota</taxon>
        <taxon>Actinomycetes</taxon>
        <taxon>Micrococcales</taxon>
        <taxon>Micrococcaceae</taxon>
        <taxon>Glutamicibacter</taxon>
    </lineage>
</organism>
<dbReference type="AlphaFoldDB" id="A0A4Y4DMI7"/>
<keyword evidence="3" id="KW-1185">Reference proteome</keyword>
<accession>A0A4Y4DMI7</accession>
<protein>
    <recommendedName>
        <fullName evidence="4">Lipoprotein</fullName>
    </recommendedName>
</protein>
<evidence type="ECO:0008006" key="4">
    <source>
        <dbReference type="Google" id="ProtNLM"/>
    </source>
</evidence>
<feature type="chain" id="PRO_5039122679" description="Lipoprotein" evidence="1">
    <location>
        <begin position="31"/>
        <end position="516"/>
    </location>
</feature>
<dbReference type="EMBL" id="BJNY01000001">
    <property type="protein sequence ID" value="GED04820.1"/>
    <property type="molecule type" value="Genomic_DNA"/>
</dbReference>
<name>A0A4Y4DMI7_GLUUR</name>
<sequence length="516" mass="51910">MRSTSRLRAALAAAALVLALSLAGCVSDPAQTVADVTGSNTVQSEALTIESPDHSFVPLGKVKEDTGFVPADLAAASGPETSIALRNDGTTAHGQLADSVRNTGNTVTITRGGTYRISGSLRAGQLRVDAADGTPVKLVFDGLRIESVQGPAVKIQHASKVVLELAEGSSNSLSHSAHAASNQPAVQEAVLSSLANLAITGSGALDVSAEYGEGIRSAQGLLLAGGKVTLRAAGDGLSGQKYVAMLGGNYALTSAANAIHAAGTTAQPTGWFHQYAGQLSISASASGIFAAGKLEISSGSLLISESMQGLHSPAIQISGGHQSIFADKQGIVAQQQLSRTAGAVLKNKDAAPAVPQASATVSGGDMSIFKAATAIDSDGDISLEGGQIVVAAADAAIGQVLRAPGKISINDAVLAVAGPQDEAPVLWPDTGQNTIDAHFDAAPPIGTSVLVLDSASTVIASLPVGRSVNQLHVTSGKLKEGESYQLYAGAPHRPGSTLDLEHAGALIHLGADAAHR</sequence>
<dbReference type="InterPro" id="IPR025584">
    <property type="entry name" value="Cthe_2159"/>
</dbReference>
<feature type="signal peptide" evidence="1">
    <location>
        <begin position="1"/>
        <end position="30"/>
    </location>
</feature>
<comment type="caution">
    <text evidence="2">The sequence shown here is derived from an EMBL/GenBank/DDBJ whole genome shotgun (WGS) entry which is preliminary data.</text>
</comment>
<dbReference type="RefSeq" id="WP_170184037.1">
    <property type="nucleotide sequence ID" value="NZ_BAAAJL010000007.1"/>
</dbReference>
<dbReference type="Proteomes" id="UP000316612">
    <property type="component" value="Unassembled WGS sequence"/>
</dbReference>
<evidence type="ECO:0000256" key="1">
    <source>
        <dbReference type="SAM" id="SignalP"/>
    </source>
</evidence>
<dbReference type="PROSITE" id="PS51257">
    <property type="entry name" value="PROKAR_LIPOPROTEIN"/>
    <property type="match status" value="1"/>
</dbReference>
<gene>
    <name evidence="2" type="ORF">AUR04nite_03520</name>
</gene>